<comment type="caution">
    <text evidence="2">The sequence shown here is derived from an EMBL/GenBank/DDBJ whole genome shotgun (WGS) entry which is preliminary data.</text>
</comment>
<sequence>MRLEHDWTDDGREMRLEHDWPDDGREMRLGHDWTNSGREVRLGHDWTDDGREMRLGHDWTNGGREVHLRHDWTNGDQGCASRTHTGMLHMTSTREFRPPWVACARTRVPAYHVLVFPYASSEGTRSGGLETNISGSSYSGIPSPEDIRSRRDLEVSGASTNYKDMTEKWLVEAGLNLASQGVMDLNVLRKKPRMPGGKSAPVAGLESAQPEVEVIHMEASAKRPVGSPVVDQATASRPDKQVKIVVRKHKSHRSEGSSWRATREREPEVSVEDSSPTYR</sequence>
<feature type="region of interest" description="Disordered" evidence="1">
    <location>
        <begin position="219"/>
        <end position="279"/>
    </location>
</feature>
<accession>A0A426Y4A7</accession>
<protein>
    <submittedName>
        <fullName evidence="2">Uncharacterized protein</fullName>
    </submittedName>
</protein>
<name>A0A426Y4A7_ENSVE</name>
<evidence type="ECO:0000256" key="1">
    <source>
        <dbReference type="SAM" id="MobiDB-lite"/>
    </source>
</evidence>
<gene>
    <name evidence="2" type="ORF">B296_00042318</name>
</gene>
<proteinExistence type="predicted"/>
<evidence type="ECO:0000313" key="3">
    <source>
        <dbReference type="Proteomes" id="UP000287651"/>
    </source>
</evidence>
<reference evidence="2 3" key="1">
    <citation type="journal article" date="2014" name="Agronomy (Basel)">
        <title>A Draft Genome Sequence for Ensete ventricosum, the Drought-Tolerant Tree Against Hunger.</title>
        <authorList>
            <person name="Harrison J."/>
            <person name="Moore K.A."/>
            <person name="Paszkiewicz K."/>
            <person name="Jones T."/>
            <person name="Grant M."/>
            <person name="Ambacheew D."/>
            <person name="Muzemil S."/>
            <person name="Studholme D.J."/>
        </authorList>
    </citation>
    <scope>NUCLEOTIDE SEQUENCE [LARGE SCALE GENOMIC DNA]</scope>
</reference>
<evidence type="ECO:0000313" key="2">
    <source>
        <dbReference type="EMBL" id="RRT46617.1"/>
    </source>
</evidence>
<dbReference type="EMBL" id="AMZH03015069">
    <property type="protein sequence ID" value="RRT46617.1"/>
    <property type="molecule type" value="Genomic_DNA"/>
</dbReference>
<organism evidence="2 3">
    <name type="scientific">Ensete ventricosum</name>
    <name type="common">Abyssinian banana</name>
    <name type="synonym">Musa ensete</name>
    <dbReference type="NCBI Taxonomy" id="4639"/>
    <lineage>
        <taxon>Eukaryota</taxon>
        <taxon>Viridiplantae</taxon>
        <taxon>Streptophyta</taxon>
        <taxon>Embryophyta</taxon>
        <taxon>Tracheophyta</taxon>
        <taxon>Spermatophyta</taxon>
        <taxon>Magnoliopsida</taxon>
        <taxon>Liliopsida</taxon>
        <taxon>Zingiberales</taxon>
        <taxon>Musaceae</taxon>
        <taxon>Ensete</taxon>
    </lineage>
</organism>
<dbReference type="AlphaFoldDB" id="A0A426Y4A7"/>
<dbReference type="Proteomes" id="UP000287651">
    <property type="component" value="Unassembled WGS sequence"/>
</dbReference>